<sequence>MKLYTYFRSSAAYRVRIALNLKGLPYDSVPVHLARGGGEQRRPEYLAINPAGLVPALEDGGAVLTQSLAIIEYLEETHPQPALLPGDALTRARIRALAQAIACDIHPINNLRVLQYLTRELGASEEQKNTWYRHWVERGLATVEAMLAQAPRDGRFCVGDTPTLADVCLVPQVFNARRFECRTDHIPTVMRIAGACETLEAFRLAAPTRQPDAE</sequence>
<dbReference type="InterPro" id="IPR004045">
    <property type="entry name" value="Glutathione_S-Trfase_N"/>
</dbReference>
<dbReference type="GO" id="GO:0005737">
    <property type="term" value="C:cytoplasm"/>
    <property type="evidence" value="ECO:0007669"/>
    <property type="project" value="InterPro"/>
</dbReference>
<dbReference type="PROSITE" id="PS50404">
    <property type="entry name" value="GST_NTER"/>
    <property type="match status" value="1"/>
</dbReference>
<keyword evidence="5" id="KW-1185">Reference proteome</keyword>
<dbReference type="Pfam" id="PF13417">
    <property type="entry name" value="GST_N_3"/>
    <property type="match status" value="1"/>
</dbReference>
<dbReference type="CDD" id="cd03191">
    <property type="entry name" value="GST_C_Zeta"/>
    <property type="match status" value="1"/>
</dbReference>
<organism evidence="4 5">
    <name type="scientific">Pseudothauera rhizosphaerae</name>
    <dbReference type="NCBI Taxonomy" id="2565932"/>
    <lineage>
        <taxon>Bacteria</taxon>
        <taxon>Pseudomonadati</taxon>
        <taxon>Pseudomonadota</taxon>
        <taxon>Betaproteobacteria</taxon>
        <taxon>Rhodocyclales</taxon>
        <taxon>Zoogloeaceae</taxon>
        <taxon>Pseudothauera</taxon>
    </lineage>
</organism>
<dbReference type="SFLD" id="SFLDG00358">
    <property type="entry name" value="Main_(cytGST)"/>
    <property type="match status" value="1"/>
</dbReference>
<reference evidence="4 5" key="1">
    <citation type="submission" date="2019-04" db="EMBL/GenBank/DDBJ databases">
        <title>Azoarcus rhizosphaerae sp. nov. isolated from rhizosphere of Ficus religiosa.</title>
        <authorList>
            <person name="Lin S.-Y."/>
            <person name="Hameed A."/>
            <person name="Hsu Y.-H."/>
            <person name="Young C.-C."/>
        </authorList>
    </citation>
    <scope>NUCLEOTIDE SEQUENCE [LARGE SCALE GENOMIC DNA]</scope>
    <source>
        <strain evidence="4 5">CC-YHH848</strain>
    </source>
</reference>
<dbReference type="GO" id="GO:0004364">
    <property type="term" value="F:glutathione transferase activity"/>
    <property type="evidence" value="ECO:0007669"/>
    <property type="project" value="TreeGrafter"/>
</dbReference>
<feature type="domain" description="GST N-terminal" evidence="2">
    <location>
        <begin position="1"/>
        <end position="82"/>
    </location>
</feature>
<comment type="caution">
    <text evidence="4">The sequence shown here is derived from an EMBL/GenBank/DDBJ whole genome shotgun (WGS) entry which is preliminary data.</text>
</comment>
<dbReference type="RefSeq" id="WP_136385929.1">
    <property type="nucleotide sequence ID" value="NZ_SSOD01000013.1"/>
</dbReference>
<protein>
    <submittedName>
        <fullName evidence="4">Maleylacetoacetate isomerase</fullName>
        <ecNumber evidence="4">5.2.1.2</ecNumber>
    </submittedName>
</protein>
<accession>A0A4S4AKG4</accession>
<evidence type="ECO:0000256" key="1">
    <source>
        <dbReference type="ARBA" id="ARBA00010007"/>
    </source>
</evidence>
<dbReference type="GO" id="GO:0006749">
    <property type="term" value="P:glutathione metabolic process"/>
    <property type="evidence" value="ECO:0007669"/>
    <property type="project" value="TreeGrafter"/>
</dbReference>
<dbReference type="OrthoDB" id="509852at2"/>
<evidence type="ECO:0000259" key="2">
    <source>
        <dbReference type="PROSITE" id="PS50404"/>
    </source>
</evidence>
<dbReference type="InterPro" id="IPR005955">
    <property type="entry name" value="GST_Zeta"/>
</dbReference>
<dbReference type="EC" id="5.2.1.2" evidence="4"/>
<dbReference type="GO" id="GO:0016034">
    <property type="term" value="F:maleylacetoacetate isomerase activity"/>
    <property type="evidence" value="ECO:0007669"/>
    <property type="project" value="UniProtKB-EC"/>
</dbReference>
<name>A0A4S4AKG4_9RHOO</name>
<keyword evidence="4" id="KW-0413">Isomerase</keyword>
<dbReference type="FunFam" id="1.20.1050.10:FF:000017">
    <property type="entry name" value="Maleylacetoacetate isomerase"/>
    <property type="match status" value="1"/>
</dbReference>
<dbReference type="InterPro" id="IPR036282">
    <property type="entry name" value="Glutathione-S-Trfase_C_sf"/>
</dbReference>
<dbReference type="AlphaFoldDB" id="A0A4S4AKG4"/>
<dbReference type="GO" id="GO:0006559">
    <property type="term" value="P:L-phenylalanine catabolic process"/>
    <property type="evidence" value="ECO:0007669"/>
    <property type="project" value="TreeGrafter"/>
</dbReference>
<dbReference type="SUPFAM" id="SSF47616">
    <property type="entry name" value="GST C-terminal domain-like"/>
    <property type="match status" value="1"/>
</dbReference>
<dbReference type="Gene3D" id="1.20.1050.10">
    <property type="match status" value="1"/>
</dbReference>
<evidence type="ECO:0000259" key="3">
    <source>
        <dbReference type="PROSITE" id="PS50405"/>
    </source>
</evidence>
<dbReference type="InterPro" id="IPR010987">
    <property type="entry name" value="Glutathione-S-Trfase_C-like"/>
</dbReference>
<dbReference type="InterPro" id="IPR036249">
    <property type="entry name" value="Thioredoxin-like_sf"/>
</dbReference>
<dbReference type="SFLD" id="SFLDS00019">
    <property type="entry name" value="Glutathione_Transferase_(cytos"/>
    <property type="match status" value="1"/>
</dbReference>
<dbReference type="NCBIfam" id="TIGR01262">
    <property type="entry name" value="maiA"/>
    <property type="match status" value="1"/>
</dbReference>
<dbReference type="PANTHER" id="PTHR42673">
    <property type="entry name" value="MALEYLACETOACETATE ISOMERASE"/>
    <property type="match status" value="1"/>
</dbReference>
<dbReference type="SUPFAM" id="SSF52833">
    <property type="entry name" value="Thioredoxin-like"/>
    <property type="match status" value="1"/>
</dbReference>
<dbReference type="InterPro" id="IPR040079">
    <property type="entry name" value="Glutathione_S-Trfase"/>
</dbReference>
<dbReference type="InterPro" id="IPR034330">
    <property type="entry name" value="GST_Zeta_C"/>
</dbReference>
<feature type="domain" description="GST C-terminal" evidence="3">
    <location>
        <begin position="87"/>
        <end position="214"/>
    </location>
</feature>
<comment type="similarity">
    <text evidence="1">Belongs to the GST superfamily. Zeta family.</text>
</comment>
<dbReference type="InterPro" id="IPR034333">
    <property type="entry name" value="GST_Zeta_N"/>
</dbReference>
<gene>
    <name evidence="4" type="primary">maiA</name>
    <name evidence="4" type="ORF">E6O51_15590</name>
</gene>
<dbReference type="EMBL" id="SSOD01000013">
    <property type="protein sequence ID" value="THF59414.1"/>
    <property type="molecule type" value="Genomic_DNA"/>
</dbReference>
<dbReference type="CDD" id="cd03042">
    <property type="entry name" value="GST_N_Zeta"/>
    <property type="match status" value="1"/>
</dbReference>
<dbReference type="Gene3D" id="3.40.30.10">
    <property type="entry name" value="Glutaredoxin"/>
    <property type="match status" value="1"/>
</dbReference>
<proteinExistence type="inferred from homology"/>
<dbReference type="PROSITE" id="PS50405">
    <property type="entry name" value="GST_CTER"/>
    <property type="match status" value="1"/>
</dbReference>
<dbReference type="Pfam" id="PF13410">
    <property type="entry name" value="GST_C_2"/>
    <property type="match status" value="1"/>
</dbReference>
<evidence type="ECO:0000313" key="5">
    <source>
        <dbReference type="Proteomes" id="UP000307956"/>
    </source>
</evidence>
<dbReference type="Proteomes" id="UP000307956">
    <property type="component" value="Unassembled WGS sequence"/>
</dbReference>
<dbReference type="PANTHER" id="PTHR42673:SF21">
    <property type="entry name" value="GLUTATHIONE S-TRANSFERASE YFCF"/>
    <property type="match status" value="1"/>
</dbReference>
<evidence type="ECO:0000313" key="4">
    <source>
        <dbReference type="EMBL" id="THF59414.1"/>
    </source>
</evidence>